<keyword evidence="1" id="KW-0238">DNA-binding</keyword>
<dbReference type="GO" id="GO:0003697">
    <property type="term" value="F:single-stranded DNA binding"/>
    <property type="evidence" value="ECO:0007669"/>
    <property type="project" value="InterPro"/>
</dbReference>
<name>A0A6J6K0J7_9ZZZZ</name>
<proteinExistence type="predicted"/>
<sequence>MTALAQDFANWENAVTLVARVTTEAEQFELPSGDTLMKFRVVVPRHKPVTKATVDTIDCVAFKPVVQRKSANLEIGDIVEITGELRRRFWKTGAGVASRMEVEVSKITTVRT</sequence>
<dbReference type="CDD" id="cd04496">
    <property type="entry name" value="SSB_OBF"/>
    <property type="match status" value="1"/>
</dbReference>
<dbReference type="InterPro" id="IPR012340">
    <property type="entry name" value="NA-bd_OB-fold"/>
</dbReference>
<evidence type="ECO:0000256" key="1">
    <source>
        <dbReference type="ARBA" id="ARBA00023125"/>
    </source>
</evidence>
<dbReference type="Pfam" id="PF00436">
    <property type="entry name" value="SSB"/>
    <property type="match status" value="1"/>
</dbReference>
<gene>
    <name evidence="2" type="ORF">UFOPK2171_00232</name>
</gene>
<dbReference type="PROSITE" id="PS50935">
    <property type="entry name" value="SSB"/>
    <property type="match status" value="1"/>
</dbReference>
<dbReference type="Gene3D" id="2.40.50.140">
    <property type="entry name" value="Nucleic acid-binding proteins"/>
    <property type="match status" value="1"/>
</dbReference>
<evidence type="ECO:0000313" key="2">
    <source>
        <dbReference type="EMBL" id="CAB4643267.1"/>
    </source>
</evidence>
<dbReference type="AlphaFoldDB" id="A0A6J6K0J7"/>
<dbReference type="EMBL" id="CAEZWD010000014">
    <property type="protein sequence ID" value="CAB4643267.1"/>
    <property type="molecule type" value="Genomic_DNA"/>
</dbReference>
<dbReference type="SUPFAM" id="SSF50249">
    <property type="entry name" value="Nucleic acid-binding proteins"/>
    <property type="match status" value="1"/>
</dbReference>
<dbReference type="InterPro" id="IPR000424">
    <property type="entry name" value="Primosome_PriB/ssb"/>
</dbReference>
<organism evidence="2">
    <name type="scientific">freshwater metagenome</name>
    <dbReference type="NCBI Taxonomy" id="449393"/>
    <lineage>
        <taxon>unclassified sequences</taxon>
        <taxon>metagenomes</taxon>
        <taxon>ecological metagenomes</taxon>
    </lineage>
</organism>
<reference evidence="2" key="1">
    <citation type="submission" date="2020-05" db="EMBL/GenBank/DDBJ databases">
        <authorList>
            <person name="Chiriac C."/>
            <person name="Salcher M."/>
            <person name="Ghai R."/>
            <person name="Kavagutti S V."/>
        </authorList>
    </citation>
    <scope>NUCLEOTIDE SEQUENCE</scope>
</reference>
<accession>A0A6J6K0J7</accession>
<protein>
    <submittedName>
        <fullName evidence="2">Unannotated protein</fullName>
    </submittedName>
</protein>